<dbReference type="SUPFAM" id="SSF56784">
    <property type="entry name" value="HAD-like"/>
    <property type="match status" value="1"/>
</dbReference>
<dbReference type="PANTHER" id="PTHR43611:SF3">
    <property type="entry name" value="FLAVIN MONONUCLEOTIDE HYDROLASE 1, CHLOROPLATIC"/>
    <property type="match status" value="1"/>
</dbReference>
<proteinExistence type="predicted"/>
<dbReference type="EMBL" id="QNRT01000001">
    <property type="protein sequence ID" value="RBP53611.1"/>
    <property type="molecule type" value="Genomic_DNA"/>
</dbReference>
<name>A0A395JPN9_9GAMM</name>
<dbReference type="CDD" id="cd01427">
    <property type="entry name" value="HAD_like"/>
    <property type="match status" value="1"/>
</dbReference>
<dbReference type="OrthoDB" id="9773910at2"/>
<dbReference type="Pfam" id="PF13419">
    <property type="entry name" value="HAD_2"/>
    <property type="match status" value="1"/>
</dbReference>
<dbReference type="Proteomes" id="UP000253083">
    <property type="component" value="Unassembled WGS sequence"/>
</dbReference>
<protein>
    <submittedName>
        <fullName evidence="1">Putative hydrolase of the HAD superfamily</fullName>
    </submittedName>
</protein>
<keyword evidence="1" id="KW-0378">Hydrolase</keyword>
<dbReference type="Gene3D" id="3.40.50.1000">
    <property type="entry name" value="HAD superfamily/HAD-like"/>
    <property type="match status" value="1"/>
</dbReference>
<dbReference type="GO" id="GO:0016787">
    <property type="term" value="F:hydrolase activity"/>
    <property type="evidence" value="ECO:0007669"/>
    <property type="project" value="UniProtKB-KW"/>
</dbReference>
<evidence type="ECO:0000313" key="1">
    <source>
        <dbReference type="EMBL" id="RBP53611.1"/>
    </source>
</evidence>
<dbReference type="RefSeq" id="WP_113953163.1">
    <property type="nucleotide sequence ID" value="NZ_QNRT01000001.1"/>
</dbReference>
<evidence type="ECO:0000313" key="2">
    <source>
        <dbReference type="Proteomes" id="UP000253083"/>
    </source>
</evidence>
<dbReference type="InterPro" id="IPR041492">
    <property type="entry name" value="HAD_2"/>
</dbReference>
<dbReference type="InterPro" id="IPR023214">
    <property type="entry name" value="HAD_sf"/>
</dbReference>
<sequence>MQIDWQNIDTVLLDMDGTLLDLHYDNHFWQEHLPVVWGARHGLPAEAAKERLMPLFRKHMGTLNWYCVDFWSDTLDIDIMQHKTETAHKIAYRPNAQAFLQRCQTESEDVRLITNAHRKVLDLKIQHTQIDQYFDQMHCSHELDYPKEDRGFWDSLQKLKAFDPSRTLFLDDSESVLEAADDYGIAHVFSIAKPDSQAQRASGSRFHMLDELV</sequence>
<gene>
    <name evidence="1" type="ORF">DFR28_101998</name>
</gene>
<dbReference type="InterPro" id="IPR036412">
    <property type="entry name" value="HAD-like_sf"/>
</dbReference>
<reference evidence="1 2" key="1">
    <citation type="submission" date="2018-06" db="EMBL/GenBank/DDBJ databases">
        <title>Genomic Encyclopedia of Type Strains, Phase IV (KMG-IV): sequencing the most valuable type-strain genomes for metagenomic binning, comparative biology and taxonomic classification.</title>
        <authorList>
            <person name="Goeker M."/>
        </authorList>
    </citation>
    <scope>NUCLEOTIDE SEQUENCE [LARGE SCALE GENOMIC DNA]</scope>
    <source>
        <strain evidence="1 2">DSM 24032</strain>
    </source>
</reference>
<comment type="caution">
    <text evidence="1">The sequence shown here is derived from an EMBL/GenBank/DDBJ whole genome shotgun (WGS) entry which is preliminary data.</text>
</comment>
<organism evidence="1 2">
    <name type="scientific">Arenicella xantha</name>
    <dbReference type="NCBI Taxonomy" id="644221"/>
    <lineage>
        <taxon>Bacteria</taxon>
        <taxon>Pseudomonadati</taxon>
        <taxon>Pseudomonadota</taxon>
        <taxon>Gammaproteobacteria</taxon>
        <taxon>Arenicellales</taxon>
        <taxon>Arenicellaceae</taxon>
        <taxon>Arenicella</taxon>
    </lineage>
</organism>
<dbReference type="FunCoup" id="A0A395JPN9">
    <property type="interactions" value="102"/>
</dbReference>
<dbReference type="PANTHER" id="PTHR43611">
    <property type="entry name" value="ALPHA-D-GLUCOSE 1-PHOSPHATE PHOSPHATASE"/>
    <property type="match status" value="1"/>
</dbReference>
<dbReference type="InParanoid" id="A0A395JPN9"/>
<accession>A0A395JPN9</accession>
<keyword evidence="2" id="KW-1185">Reference proteome</keyword>
<dbReference type="AlphaFoldDB" id="A0A395JPN9"/>
<dbReference type="NCBIfam" id="NF011564">
    <property type="entry name" value="PRK14988.1"/>
    <property type="match status" value="1"/>
</dbReference>